<dbReference type="Gene3D" id="3.40.50.2300">
    <property type="match status" value="1"/>
</dbReference>
<sequence length="236" mass="27773">MMYRLLLCDDNEEHLNILEEHIKNVLEDKQVSYTFHKTMSGVESVEMYMKRKYDLVFMDIMMPGISGIDISKKILEIDPNAIIIYVTSSIDYAVKAFEQFAFHYLVKPISEEALGLVFEKAFEKIEKNILYNNEKSFFVIKKNGKEIKIIDRDVLYFEKENNYINIQMENHKNETVRMTFKELENIIDMELYLRCHNGFIVNKSKIKSVSTKEIGLFVTDAKIPVGRKYKKSLMGF</sequence>
<dbReference type="GO" id="GO:0000156">
    <property type="term" value="F:phosphorelay response regulator activity"/>
    <property type="evidence" value="ECO:0007669"/>
    <property type="project" value="InterPro"/>
</dbReference>
<dbReference type="PANTHER" id="PTHR37299">
    <property type="entry name" value="TRANSCRIPTIONAL REGULATOR-RELATED"/>
    <property type="match status" value="1"/>
</dbReference>
<proteinExistence type="predicted"/>
<comment type="caution">
    <text evidence="4">The sequence shown here is derived from an EMBL/GenBank/DDBJ whole genome shotgun (WGS) entry which is preliminary data.</text>
</comment>
<feature type="domain" description="HTH LytTR-type" evidence="3">
    <location>
        <begin position="138"/>
        <end position="236"/>
    </location>
</feature>
<organism evidence="4 5">
    <name type="scientific">Sedimentibacter hydroxybenzoicus DSM 7310</name>
    <dbReference type="NCBI Taxonomy" id="1123245"/>
    <lineage>
        <taxon>Bacteria</taxon>
        <taxon>Bacillati</taxon>
        <taxon>Bacillota</taxon>
        <taxon>Tissierellia</taxon>
        <taxon>Sedimentibacter</taxon>
    </lineage>
</organism>
<dbReference type="Gene3D" id="2.40.50.1020">
    <property type="entry name" value="LytTr DNA-binding domain"/>
    <property type="match status" value="1"/>
</dbReference>
<dbReference type="GO" id="GO:0003677">
    <property type="term" value="F:DNA binding"/>
    <property type="evidence" value="ECO:0007669"/>
    <property type="project" value="InterPro"/>
</dbReference>
<dbReference type="RefSeq" id="WP_179238852.1">
    <property type="nucleotide sequence ID" value="NZ_JACBNQ010000017.1"/>
</dbReference>
<dbReference type="SMART" id="SM00448">
    <property type="entry name" value="REC"/>
    <property type="match status" value="1"/>
</dbReference>
<accession>A0A974BKS6</accession>
<gene>
    <name evidence="4" type="ORF">HZF24_13460</name>
</gene>
<dbReference type="PANTHER" id="PTHR37299:SF1">
    <property type="entry name" value="STAGE 0 SPORULATION PROTEIN A HOMOLOG"/>
    <property type="match status" value="1"/>
</dbReference>
<dbReference type="SUPFAM" id="SSF52172">
    <property type="entry name" value="CheY-like"/>
    <property type="match status" value="1"/>
</dbReference>
<evidence type="ECO:0000313" key="4">
    <source>
        <dbReference type="EMBL" id="NYB75150.1"/>
    </source>
</evidence>
<evidence type="ECO:0000256" key="1">
    <source>
        <dbReference type="PROSITE-ProRule" id="PRU00169"/>
    </source>
</evidence>
<dbReference type="InterPro" id="IPR011006">
    <property type="entry name" value="CheY-like_superfamily"/>
</dbReference>
<reference evidence="4" key="1">
    <citation type="submission" date="2020-07" db="EMBL/GenBank/DDBJ databases">
        <title>Genomic analysis of a strain of Sedimentibacter Hydroxybenzoicus DSM7310.</title>
        <authorList>
            <person name="Ma S."/>
        </authorList>
    </citation>
    <scope>NUCLEOTIDE SEQUENCE</scope>
    <source>
        <strain evidence="4">DSM 7310</strain>
    </source>
</reference>
<feature type="domain" description="Response regulatory" evidence="2">
    <location>
        <begin position="4"/>
        <end position="122"/>
    </location>
</feature>
<dbReference type="Proteomes" id="UP000611629">
    <property type="component" value="Unassembled WGS sequence"/>
</dbReference>
<name>A0A974BKS6_SEDHY</name>
<dbReference type="InterPro" id="IPR046947">
    <property type="entry name" value="LytR-like"/>
</dbReference>
<dbReference type="EMBL" id="JACBNQ010000017">
    <property type="protein sequence ID" value="NYB75150.1"/>
    <property type="molecule type" value="Genomic_DNA"/>
</dbReference>
<feature type="modified residue" description="4-aspartylphosphate" evidence="1">
    <location>
        <position position="59"/>
    </location>
</feature>
<keyword evidence="1" id="KW-0597">Phosphoprotein</keyword>
<dbReference type="Pfam" id="PF04397">
    <property type="entry name" value="LytTR"/>
    <property type="match status" value="1"/>
</dbReference>
<dbReference type="PROSITE" id="PS50110">
    <property type="entry name" value="RESPONSE_REGULATORY"/>
    <property type="match status" value="1"/>
</dbReference>
<evidence type="ECO:0000259" key="2">
    <source>
        <dbReference type="PROSITE" id="PS50110"/>
    </source>
</evidence>
<keyword evidence="5" id="KW-1185">Reference proteome</keyword>
<protein>
    <submittedName>
        <fullName evidence="4">Response regulator transcription factor</fullName>
    </submittedName>
</protein>
<dbReference type="InterPro" id="IPR007492">
    <property type="entry name" value="LytTR_DNA-bd_dom"/>
</dbReference>
<dbReference type="Pfam" id="PF00072">
    <property type="entry name" value="Response_reg"/>
    <property type="match status" value="1"/>
</dbReference>
<dbReference type="InterPro" id="IPR001789">
    <property type="entry name" value="Sig_transdc_resp-reg_receiver"/>
</dbReference>
<dbReference type="SMART" id="SM00850">
    <property type="entry name" value="LytTR"/>
    <property type="match status" value="1"/>
</dbReference>
<evidence type="ECO:0000313" key="5">
    <source>
        <dbReference type="Proteomes" id="UP000611629"/>
    </source>
</evidence>
<dbReference type="AlphaFoldDB" id="A0A974BKS6"/>
<evidence type="ECO:0000259" key="3">
    <source>
        <dbReference type="PROSITE" id="PS50930"/>
    </source>
</evidence>
<dbReference type="PROSITE" id="PS50930">
    <property type="entry name" value="HTH_LYTTR"/>
    <property type="match status" value="1"/>
</dbReference>